<dbReference type="SUPFAM" id="SSF56300">
    <property type="entry name" value="Metallo-dependent phosphatases"/>
    <property type="match status" value="1"/>
</dbReference>
<sequence>MWISLHGPQGQPLRIVLVHDFPLPEAPPQRTLEGLMQHFFGGPVNVIVRGSTHAAEITTVKGVLIVNPGSPTFPNHRSLCLGTVGYLDIEDGRVQPSILQLT</sequence>
<dbReference type="InterPro" id="IPR029052">
    <property type="entry name" value="Metallo-depent_PP-like"/>
</dbReference>
<protein>
    <recommendedName>
        <fullName evidence="1">Calcineurin-like phosphoesterase domain-containing protein</fullName>
    </recommendedName>
</protein>
<evidence type="ECO:0000259" key="1">
    <source>
        <dbReference type="Pfam" id="PF12850"/>
    </source>
</evidence>
<dbReference type="InterPro" id="IPR024654">
    <property type="entry name" value="Calcineurin-like_PHP_lpxH"/>
</dbReference>
<feature type="domain" description="Calcineurin-like phosphoesterase" evidence="1">
    <location>
        <begin position="14"/>
        <end position="91"/>
    </location>
</feature>
<proteinExistence type="predicted"/>
<comment type="caution">
    <text evidence="2">The sequence shown here is derived from an EMBL/GenBank/DDBJ whole genome shotgun (WGS) entry which is preliminary data.</text>
</comment>
<dbReference type="EMBL" id="LAZR01024845">
    <property type="protein sequence ID" value="KKL73820.1"/>
    <property type="molecule type" value="Genomic_DNA"/>
</dbReference>
<reference evidence="2" key="1">
    <citation type="journal article" date="2015" name="Nature">
        <title>Complex archaea that bridge the gap between prokaryotes and eukaryotes.</title>
        <authorList>
            <person name="Spang A."/>
            <person name="Saw J.H."/>
            <person name="Jorgensen S.L."/>
            <person name="Zaremba-Niedzwiedzka K."/>
            <person name="Martijn J."/>
            <person name="Lind A.E."/>
            <person name="van Eijk R."/>
            <person name="Schleper C."/>
            <person name="Guy L."/>
            <person name="Ettema T.J."/>
        </authorList>
    </citation>
    <scope>NUCLEOTIDE SEQUENCE</scope>
</reference>
<dbReference type="AlphaFoldDB" id="A0A0F9GWU6"/>
<dbReference type="Gene3D" id="3.60.21.10">
    <property type="match status" value="1"/>
</dbReference>
<organism evidence="2">
    <name type="scientific">marine sediment metagenome</name>
    <dbReference type="NCBI Taxonomy" id="412755"/>
    <lineage>
        <taxon>unclassified sequences</taxon>
        <taxon>metagenomes</taxon>
        <taxon>ecological metagenomes</taxon>
    </lineage>
</organism>
<feature type="non-terminal residue" evidence="2">
    <location>
        <position position="1"/>
    </location>
</feature>
<accession>A0A0F9GWU6</accession>
<name>A0A0F9GWU6_9ZZZZ</name>
<evidence type="ECO:0000313" key="2">
    <source>
        <dbReference type="EMBL" id="KKL73820.1"/>
    </source>
</evidence>
<dbReference type="Pfam" id="PF12850">
    <property type="entry name" value="Metallophos_2"/>
    <property type="match status" value="1"/>
</dbReference>
<gene>
    <name evidence="2" type="ORF">LCGC14_2071040</name>
</gene>